<comment type="subcellular location">
    <subcellularLocation>
        <location evidence="1">Membrane</location>
        <topology evidence="1">Single-pass type I membrane protein</topology>
    </subcellularLocation>
</comment>
<dbReference type="GO" id="GO:0009897">
    <property type="term" value="C:external side of plasma membrane"/>
    <property type="evidence" value="ECO:0007669"/>
    <property type="project" value="TreeGrafter"/>
</dbReference>
<evidence type="ECO:0000313" key="7">
    <source>
        <dbReference type="RefSeq" id="XP_029653762.1"/>
    </source>
</evidence>
<dbReference type="Gene3D" id="2.60.40.1460">
    <property type="entry name" value="Integrin domains. Chain A, domain 2"/>
    <property type="match status" value="1"/>
</dbReference>
<sequence length="225" mass="25468">MDKHNDVLVGAPYENDGIGCIYLFNSDGKLLKKTPSQRIEGTKINNNIRSFGISFSRTVDIDKNGYPDIAVGAYLSDRAVILQSRPVIKPHKSLVVTPKILQSFLDPIWQTNGDIIVNVTLYMFFSGGNYDLVMNTNLKVDIGEPARRKRVYLENNQKEYTSSEKIKTSFYGKVYQIYVKNKINSLKPIKFVLDYHLQNNGYGTWCNLCPLLKNGSLNATVSIFL</sequence>
<dbReference type="GO" id="GO:0033627">
    <property type="term" value="P:cell adhesion mediated by integrin"/>
    <property type="evidence" value="ECO:0007669"/>
    <property type="project" value="TreeGrafter"/>
</dbReference>
<evidence type="ECO:0000256" key="1">
    <source>
        <dbReference type="ARBA" id="ARBA00004479"/>
    </source>
</evidence>
<dbReference type="PROSITE" id="PS51470">
    <property type="entry name" value="FG_GAP"/>
    <property type="match status" value="1"/>
</dbReference>
<organism evidence="6 7">
    <name type="scientific">Octopus sinensis</name>
    <name type="common">East Asian common octopus</name>
    <dbReference type="NCBI Taxonomy" id="2607531"/>
    <lineage>
        <taxon>Eukaryota</taxon>
        <taxon>Metazoa</taxon>
        <taxon>Spiralia</taxon>
        <taxon>Lophotrochozoa</taxon>
        <taxon>Mollusca</taxon>
        <taxon>Cephalopoda</taxon>
        <taxon>Coleoidea</taxon>
        <taxon>Octopodiformes</taxon>
        <taxon>Octopoda</taxon>
        <taxon>Incirrata</taxon>
        <taxon>Octopodidae</taxon>
        <taxon>Octopus</taxon>
    </lineage>
</organism>
<dbReference type="PANTHER" id="PTHR23220:SF122">
    <property type="entry name" value="INTEGRIN ALPHA-PS1"/>
    <property type="match status" value="1"/>
</dbReference>
<dbReference type="GO" id="GO:0005178">
    <property type="term" value="F:integrin binding"/>
    <property type="evidence" value="ECO:0007669"/>
    <property type="project" value="TreeGrafter"/>
</dbReference>
<evidence type="ECO:0000256" key="5">
    <source>
        <dbReference type="PROSITE-ProRule" id="PRU00803"/>
    </source>
</evidence>
<evidence type="ECO:0000256" key="3">
    <source>
        <dbReference type="ARBA" id="ARBA00023136"/>
    </source>
</evidence>
<name>A0A6P7TWU0_9MOLL</name>
<dbReference type="InterPro" id="IPR013519">
    <property type="entry name" value="Int_alpha_beta-p"/>
</dbReference>
<reference evidence="7" key="1">
    <citation type="submission" date="2025-08" db="UniProtKB">
        <authorList>
            <consortium name="RefSeq"/>
        </authorList>
    </citation>
    <scope>IDENTIFICATION</scope>
</reference>
<evidence type="ECO:0000256" key="4">
    <source>
        <dbReference type="ARBA" id="ARBA00023180"/>
    </source>
</evidence>
<dbReference type="PANTHER" id="PTHR23220">
    <property type="entry name" value="INTEGRIN ALPHA"/>
    <property type="match status" value="1"/>
</dbReference>
<evidence type="ECO:0000313" key="6">
    <source>
        <dbReference type="Proteomes" id="UP000515154"/>
    </source>
</evidence>
<keyword evidence="6" id="KW-1185">Reference proteome</keyword>
<dbReference type="GO" id="GO:0007160">
    <property type="term" value="P:cell-matrix adhesion"/>
    <property type="evidence" value="ECO:0007669"/>
    <property type="project" value="TreeGrafter"/>
</dbReference>
<accession>A0A6P7TWU0</accession>
<gene>
    <name evidence="7" type="primary">LOC115226940</name>
</gene>
<dbReference type="AlphaFoldDB" id="A0A6P7TWU0"/>
<dbReference type="Gene3D" id="2.130.10.130">
    <property type="entry name" value="Integrin alpha, N-terminal"/>
    <property type="match status" value="1"/>
</dbReference>
<dbReference type="SUPFAM" id="SSF69179">
    <property type="entry name" value="Integrin domains"/>
    <property type="match status" value="1"/>
</dbReference>
<dbReference type="SUPFAM" id="SSF69318">
    <property type="entry name" value="Integrin alpha N-terminal domain"/>
    <property type="match status" value="1"/>
</dbReference>
<evidence type="ECO:0000256" key="2">
    <source>
        <dbReference type="ARBA" id="ARBA00023037"/>
    </source>
</evidence>
<dbReference type="RefSeq" id="XP_029653762.1">
    <property type="nucleotide sequence ID" value="XM_029797902.2"/>
</dbReference>
<feature type="repeat" description="FG-GAP" evidence="5">
    <location>
        <begin position="37"/>
        <end position="99"/>
    </location>
</feature>
<dbReference type="Proteomes" id="UP000515154">
    <property type="component" value="Unplaced"/>
</dbReference>
<keyword evidence="4" id="KW-0325">Glycoprotein</keyword>
<dbReference type="InterPro" id="IPR032695">
    <property type="entry name" value="Integrin_dom_sf"/>
</dbReference>
<keyword evidence="3" id="KW-0472">Membrane</keyword>
<proteinExistence type="predicted"/>
<keyword evidence="2" id="KW-0401">Integrin</keyword>
<protein>
    <submittedName>
        <fullName evidence="7">Integrin alpha-4-like</fullName>
    </submittedName>
</protein>
<dbReference type="GO" id="GO:0098609">
    <property type="term" value="P:cell-cell adhesion"/>
    <property type="evidence" value="ECO:0007669"/>
    <property type="project" value="TreeGrafter"/>
</dbReference>
<dbReference type="GO" id="GO:0007229">
    <property type="term" value="P:integrin-mediated signaling pathway"/>
    <property type="evidence" value="ECO:0007669"/>
    <property type="project" value="UniProtKB-KW"/>
</dbReference>
<dbReference type="GO" id="GO:0008305">
    <property type="term" value="C:integrin complex"/>
    <property type="evidence" value="ECO:0007669"/>
    <property type="project" value="TreeGrafter"/>
</dbReference>
<dbReference type="InterPro" id="IPR028994">
    <property type="entry name" value="Integrin_alpha_N"/>
</dbReference>
<dbReference type="KEGG" id="osn:115226940"/>